<evidence type="ECO:0000259" key="8">
    <source>
        <dbReference type="Pfam" id="PF00728"/>
    </source>
</evidence>
<dbReference type="GO" id="GO:0030203">
    <property type="term" value="P:glycosaminoglycan metabolic process"/>
    <property type="evidence" value="ECO:0007669"/>
    <property type="project" value="TreeGrafter"/>
</dbReference>
<dbReference type="InterPro" id="IPR029018">
    <property type="entry name" value="Hex-like_dom2"/>
</dbReference>
<dbReference type="EMBL" id="FOOH01000013">
    <property type="protein sequence ID" value="SFF89940.1"/>
    <property type="molecule type" value="Genomic_DNA"/>
</dbReference>
<keyword evidence="11" id="KW-1185">Reference proteome</keyword>
<dbReference type="PANTHER" id="PTHR22600:SF57">
    <property type="entry name" value="BETA-N-ACETYLHEXOSAMINIDASE"/>
    <property type="match status" value="1"/>
</dbReference>
<sequence>MKSLKLSVSLVFLVLFQWGLSAQESQTEKPAIIPQPAEIEWKEGFFTLQERTVVCFNSGAEASAAWLQRLLKNTYTQSYTMKGENCNGFSLNLDPNLEETLGKEGYNLNISSSVVSLEAASEAGLFYGIQTIRQMFPAEIENKKVSEEIKLPQGSISDSPKYEWRGSMLDIARSFFGPDYIKKHLDRMAVYKLNRLHLHLTDDQGWRIEIKQKPKLTELGSKGAVKGGRSGYLTQEEYKEIQEYAAARNIVIVPEIDMPGHIYSALMAYPELNCDEFANIEPRLATPPQLFHEYTVGWSKLCLDKPEIYDFVATVLSEMAEITTGDYLHIGGDEIEDERYKEFVIKADSIVRGLGKTTIGWEEVTQAQVDSTLISQRWNGKTNSVVNTPIIESICSSFYYDHANVPGQEMTNNWCKEDGVSLKDAYTFKVKNPNTIGVEAPVWTEMVLSNEAADDRFWPRTIAMAEVGWSEEENKDYKNFIKRLSEHGLRLDLMDVHYFRTPEVEWNSDRNKGVFSEFMPKSKF</sequence>
<evidence type="ECO:0000256" key="1">
    <source>
        <dbReference type="ARBA" id="ARBA00001231"/>
    </source>
</evidence>
<dbReference type="PANTHER" id="PTHR22600">
    <property type="entry name" value="BETA-HEXOSAMINIDASE"/>
    <property type="match status" value="1"/>
</dbReference>
<feature type="active site" description="Proton donor" evidence="6">
    <location>
        <position position="334"/>
    </location>
</feature>
<dbReference type="InterPro" id="IPR015883">
    <property type="entry name" value="Glyco_hydro_20_cat"/>
</dbReference>
<name>A0A1I2MGA2_9FLAO</name>
<proteinExistence type="inferred from homology"/>
<dbReference type="SUPFAM" id="SSF51445">
    <property type="entry name" value="(Trans)glycosidases"/>
    <property type="match status" value="1"/>
</dbReference>
<dbReference type="Pfam" id="PF00728">
    <property type="entry name" value="Glyco_hydro_20"/>
    <property type="match status" value="1"/>
</dbReference>
<dbReference type="PRINTS" id="PR00738">
    <property type="entry name" value="GLHYDRLASE20"/>
</dbReference>
<evidence type="ECO:0000256" key="2">
    <source>
        <dbReference type="ARBA" id="ARBA00006285"/>
    </source>
</evidence>
<evidence type="ECO:0000256" key="6">
    <source>
        <dbReference type="PIRSR" id="PIRSR625705-1"/>
    </source>
</evidence>
<keyword evidence="7" id="KW-0732">Signal</keyword>
<dbReference type="RefSeq" id="WP_093304719.1">
    <property type="nucleotide sequence ID" value="NZ_FOOH01000013.1"/>
</dbReference>
<evidence type="ECO:0000256" key="4">
    <source>
        <dbReference type="ARBA" id="ARBA00022801"/>
    </source>
</evidence>
<organism evidence="10 11">
    <name type="scientific">Salegentibacter agarivorans</name>
    <dbReference type="NCBI Taxonomy" id="345907"/>
    <lineage>
        <taxon>Bacteria</taxon>
        <taxon>Pseudomonadati</taxon>
        <taxon>Bacteroidota</taxon>
        <taxon>Flavobacteriia</taxon>
        <taxon>Flavobacteriales</taxon>
        <taxon>Flavobacteriaceae</taxon>
        <taxon>Salegentibacter</taxon>
    </lineage>
</organism>
<dbReference type="GO" id="GO:0004563">
    <property type="term" value="F:beta-N-acetylhexosaminidase activity"/>
    <property type="evidence" value="ECO:0007669"/>
    <property type="project" value="UniProtKB-EC"/>
</dbReference>
<feature type="signal peptide" evidence="7">
    <location>
        <begin position="1"/>
        <end position="22"/>
    </location>
</feature>
<dbReference type="GO" id="GO:0005975">
    <property type="term" value="P:carbohydrate metabolic process"/>
    <property type="evidence" value="ECO:0007669"/>
    <property type="project" value="InterPro"/>
</dbReference>
<dbReference type="Gene3D" id="3.30.379.10">
    <property type="entry name" value="Chitobiase/beta-hexosaminidase domain 2-like"/>
    <property type="match status" value="1"/>
</dbReference>
<accession>A0A1I2MGA2</accession>
<feature type="domain" description="Glycoside hydrolase family 20 catalytic" evidence="8">
    <location>
        <begin position="162"/>
        <end position="341"/>
    </location>
</feature>
<evidence type="ECO:0000313" key="10">
    <source>
        <dbReference type="EMBL" id="SFF89940.1"/>
    </source>
</evidence>
<dbReference type="Gene3D" id="3.20.20.80">
    <property type="entry name" value="Glycosidases"/>
    <property type="match status" value="1"/>
</dbReference>
<evidence type="ECO:0000256" key="7">
    <source>
        <dbReference type="SAM" id="SignalP"/>
    </source>
</evidence>
<evidence type="ECO:0000256" key="5">
    <source>
        <dbReference type="ARBA" id="ARBA00023295"/>
    </source>
</evidence>
<feature type="domain" description="Beta-hexosaminidase bacterial type N-terminal" evidence="9">
    <location>
        <begin position="29"/>
        <end position="158"/>
    </location>
</feature>
<keyword evidence="5" id="KW-0326">Glycosidase</keyword>
<dbReference type="EC" id="3.2.1.52" evidence="3"/>
<evidence type="ECO:0000256" key="3">
    <source>
        <dbReference type="ARBA" id="ARBA00012663"/>
    </source>
</evidence>
<dbReference type="InterPro" id="IPR015882">
    <property type="entry name" value="HEX_bac_N"/>
</dbReference>
<keyword evidence="4" id="KW-0378">Hydrolase</keyword>
<protein>
    <recommendedName>
        <fullName evidence="3">beta-N-acetylhexosaminidase</fullName>
        <ecNumber evidence="3">3.2.1.52</ecNumber>
    </recommendedName>
</protein>
<feature type="chain" id="PRO_5011458577" description="beta-N-acetylhexosaminidase" evidence="7">
    <location>
        <begin position="23"/>
        <end position="524"/>
    </location>
</feature>
<dbReference type="GO" id="GO:0016020">
    <property type="term" value="C:membrane"/>
    <property type="evidence" value="ECO:0007669"/>
    <property type="project" value="TreeGrafter"/>
</dbReference>
<dbReference type="Pfam" id="PF02838">
    <property type="entry name" value="Glyco_hydro_20b"/>
    <property type="match status" value="1"/>
</dbReference>
<dbReference type="SUPFAM" id="SSF55545">
    <property type="entry name" value="beta-N-acetylhexosaminidase-like domain"/>
    <property type="match status" value="1"/>
</dbReference>
<dbReference type="Proteomes" id="UP000199116">
    <property type="component" value="Unassembled WGS sequence"/>
</dbReference>
<evidence type="ECO:0000313" key="11">
    <source>
        <dbReference type="Proteomes" id="UP000199116"/>
    </source>
</evidence>
<dbReference type="InterPro" id="IPR017853">
    <property type="entry name" value="GH"/>
</dbReference>
<reference evidence="11" key="1">
    <citation type="submission" date="2016-10" db="EMBL/GenBank/DDBJ databases">
        <authorList>
            <person name="Varghese N."/>
            <person name="Submissions S."/>
        </authorList>
    </citation>
    <scope>NUCLEOTIDE SEQUENCE [LARGE SCALE GENOMIC DNA]</scope>
    <source>
        <strain evidence="11">DSM 23515</strain>
    </source>
</reference>
<comment type="catalytic activity">
    <reaction evidence="1">
        <text>Hydrolysis of terminal non-reducing N-acetyl-D-hexosamine residues in N-acetyl-beta-D-hexosaminides.</text>
        <dbReference type="EC" id="3.2.1.52"/>
    </reaction>
</comment>
<gene>
    <name evidence="10" type="ORF">SAMN04488033_11334</name>
</gene>
<comment type="similarity">
    <text evidence="2">Belongs to the glycosyl hydrolase 20 family.</text>
</comment>
<dbReference type="InterPro" id="IPR025705">
    <property type="entry name" value="Beta_hexosaminidase_sua/sub"/>
</dbReference>
<dbReference type="AlphaFoldDB" id="A0A1I2MGA2"/>
<evidence type="ECO:0000259" key="9">
    <source>
        <dbReference type="Pfam" id="PF02838"/>
    </source>
</evidence>